<feature type="domain" description="Thiamine pyrophosphate enzyme TPP-binding" evidence="3">
    <location>
        <begin position="219"/>
        <end position="331"/>
    </location>
</feature>
<dbReference type="InterPro" id="IPR051818">
    <property type="entry name" value="TPP_dependent_decarboxylase"/>
</dbReference>
<protein>
    <recommendedName>
        <fullName evidence="3">Thiamine pyrophosphate enzyme TPP-binding domain-containing protein</fullName>
    </recommendedName>
</protein>
<dbReference type="GO" id="GO:0016831">
    <property type="term" value="F:carboxy-lyase activity"/>
    <property type="evidence" value="ECO:0007669"/>
    <property type="project" value="UniProtKB-KW"/>
</dbReference>
<dbReference type="PANTHER" id="PTHR42818:SF1">
    <property type="entry name" value="SULFOPYRUVATE DECARBOXYLASE"/>
    <property type="match status" value="1"/>
</dbReference>
<proteinExistence type="predicted"/>
<keyword evidence="5" id="KW-1185">Reference proteome</keyword>
<dbReference type="KEGG" id="ard:AXF14_02095"/>
<evidence type="ECO:0000313" key="4">
    <source>
        <dbReference type="EMBL" id="AMD86607.1"/>
    </source>
</evidence>
<dbReference type="Pfam" id="PF02775">
    <property type="entry name" value="TPP_enzyme_C"/>
    <property type="match status" value="1"/>
</dbReference>
<dbReference type="STRING" id="111015.AXF14_02095"/>
<gene>
    <name evidence="4" type="ORF">AXF14_02095</name>
</gene>
<name>A0A0X8JDS6_ACTRD</name>
<evidence type="ECO:0000259" key="3">
    <source>
        <dbReference type="Pfam" id="PF02775"/>
    </source>
</evidence>
<sequence>MMEKLAGEQFVATLVELGMTRFTGVPCSTFKGLFHAPELKYLPAPHEGLAYAWAVGGHLAGRPTGVISQNSGVGNLINALTSLALPCDVPVFSLVSLRGYPTPESDEAQHVVMGGATEGILRETGAMVQVMDAACYADQMDELLHGTQPKPRFLLVPKGMLVWEAASPVRDDERARRPMSAMDVARVVAEVRPPEVATFATTGFSSRYLASFGDLPTNFYMQGSMGHVPALAAGFAAASGQPVVILDGDGALAMHPGAMSLVGRAGLHVVHVVVDNGTYASTGSQALPMVPQWHQLAQAYQYDHCADVSNAVDLAEALRAAVEGAGATLIVARTNDDVCNDVPRASTLIRMNDMFTRLQTEVARR</sequence>
<dbReference type="EMBL" id="CP014228">
    <property type="protein sequence ID" value="AMD86607.1"/>
    <property type="molecule type" value="Genomic_DNA"/>
</dbReference>
<dbReference type="GO" id="GO:0030976">
    <property type="term" value="F:thiamine pyrophosphate binding"/>
    <property type="evidence" value="ECO:0007669"/>
    <property type="project" value="InterPro"/>
</dbReference>
<reference evidence="5" key="1">
    <citation type="submission" date="2016-02" db="EMBL/GenBank/DDBJ databases">
        <authorList>
            <person name="Holder M.E."/>
            <person name="Ajami N.J."/>
            <person name="Petrosino J.F."/>
        </authorList>
    </citation>
    <scope>NUCLEOTIDE SEQUENCE [LARGE SCALE GENOMIC DNA]</scope>
    <source>
        <strain evidence="5">CCUG 36733</strain>
    </source>
</reference>
<keyword evidence="1" id="KW-0210">Decarboxylase</keyword>
<organism evidence="4 5">
    <name type="scientific">Actinomyces radicidentis</name>
    <dbReference type="NCBI Taxonomy" id="111015"/>
    <lineage>
        <taxon>Bacteria</taxon>
        <taxon>Bacillati</taxon>
        <taxon>Actinomycetota</taxon>
        <taxon>Actinomycetes</taxon>
        <taxon>Actinomycetales</taxon>
        <taxon>Actinomycetaceae</taxon>
        <taxon>Actinomyces</taxon>
    </lineage>
</organism>
<dbReference type="OrthoDB" id="9785953at2"/>
<evidence type="ECO:0000313" key="5">
    <source>
        <dbReference type="Proteomes" id="UP000065220"/>
    </source>
</evidence>
<dbReference type="GO" id="GO:0000287">
    <property type="term" value="F:magnesium ion binding"/>
    <property type="evidence" value="ECO:0007669"/>
    <property type="project" value="UniProtKB-ARBA"/>
</dbReference>
<dbReference type="PANTHER" id="PTHR42818">
    <property type="entry name" value="SULFOPYRUVATE DECARBOXYLASE SUBUNIT ALPHA"/>
    <property type="match status" value="1"/>
</dbReference>
<accession>A0A0X8JDS6</accession>
<dbReference type="AlphaFoldDB" id="A0A0X8JDS6"/>
<dbReference type="CDD" id="cd07035">
    <property type="entry name" value="TPP_PYR_POX_like"/>
    <property type="match status" value="1"/>
</dbReference>
<evidence type="ECO:0000256" key="1">
    <source>
        <dbReference type="ARBA" id="ARBA00022793"/>
    </source>
</evidence>
<evidence type="ECO:0000256" key="2">
    <source>
        <dbReference type="ARBA" id="ARBA00023239"/>
    </source>
</evidence>
<keyword evidence="2" id="KW-0456">Lyase</keyword>
<dbReference type="Gene3D" id="3.40.50.970">
    <property type="match status" value="2"/>
</dbReference>
<dbReference type="InterPro" id="IPR011766">
    <property type="entry name" value="TPP_enzyme_TPP-bd"/>
</dbReference>
<dbReference type="SUPFAM" id="SSF52518">
    <property type="entry name" value="Thiamin diphosphate-binding fold (THDP-binding)"/>
    <property type="match status" value="2"/>
</dbReference>
<dbReference type="InterPro" id="IPR029061">
    <property type="entry name" value="THDP-binding"/>
</dbReference>
<dbReference type="Proteomes" id="UP000065220">
    <property type="component" value="Chromosome"/>
</dbReference>